<evidence type="ECO:0000313" key="11">
    <source>
        <dbReference type="EMBL" id="SDD33537.1"/>
    </source>
</evidence>
<dbReference type="NCBIfam" id="TIGR01529">
    <property type="entry name" value="argR_whole"/>
    <property type="match status" value="1"/>
</dbReference>
<dbReference type="GO" id="GO:0003677">
    <property type="term" value="F:DNA binding"/>
    <property type="evidence" value="ECO:0007669"/>
    <property type="project" value="UniProtKB-KW"/>
</dbReference>
<evidence type="ECO:0000259" key="9">
    <source>
        <dbReference type="Pfam" id="PF01316"/>
    </source>
</evidence>
<dbReference type="GO" id="GO:0051259">
    <property type="term" value="P:protein complex oligomerization"/>
    <property type="evidence" value="ECO:0007669"/>
    <property type="project" value="InterPro"/>
</dbReference>
<dbReference type="STRING" id="2741.SAMN04489866_102264"/>
<name>A0A1G6TYU7_PEPNI</name>
<evidence type="ECO:0000256" key="3">
    <source>
        <dbReference type="ARBA" id="ARBA00022490"/>
    </source>
</evidence>
<accession>A0A1G6TYU7</accession>
<dbReference type="InterPro" id="IPR020900">
    <property type="entry name" value="Arg_repress_DNA-bd"/>
</dbReference>
<evidence type="ECO:0000256" key="5">
    <source>
        <dbReference type="ARBA" id="ARBA00023125"/>
    </source>
</evidence>
<dbReference type="GO" id="GO:0034618">
    <property type="term" value="F:arginine binding"/>
    <property type="evidence" value="ECO:0007669"/>
    <property type="project" value="InterPro"/>
</dbReference>
<evidence type="ECO:0000313" key="12">
    <source>
        <dbReference type="Proteomes" id="UP000198995"/>
    </source>
</evidence>
<protein>
    <recommendedName>
        <fullName evidence="7 8">Arginine repressor</fullName>
    </recommendedName>
</protein>
<dbReference type="HAMAP" id="MF_00173">
    <property type="entry name" value="Arg_repressor"/>
    <property type="match status" value="1"/>
</dbReference>
<dbReference type="InterPro" id="IPR036388">
    <property type="entry name" value="WH-like_DNA-bd_sf"/>
</dbReference>
<dbReference type="SUPFAM" id="SSF55252">
    <property type="entry name" value="C-terminal domain of arginine repressor"/>
    <property type="match status" value="1"/>
</dbReference>
<comment type="pathway">
    <text evidence="7">Amino-acid biosynthesis; L-arginine biosynthesis [regulation].</text>
</comment>
<keyword evidence="7" id="KW-0678">Repressor</keyword>
<dbReference type="AlphaFoldDB" id="A0A1G6TYU7"/>
<evidence type="ECO:0000256" key="2">
    <source>
        <dbReference type="ARBA" id="ARBA00008316"/>
    </source>
</evidence>
<dbReference type="Pfam" id="PF02863">
    <property type="entry name" value="Arg_repressor_C"/>
    <property type="match status" value="1"/>
</dbReference>
<keyword evidence="4 7" id="KW-0805">Transcription regulation</keyword>
<dbReference type="GO" id="GO:1900079">
    <property type="term" value="P:regulation of arginine biosynthetic process"/>
    <property type="evidence" value="ECO:0007669"/>
    <property type="project" value="UniProtKB-UniRule"/>
</dbReference>
<evidence type="ECO:0000256" key="1">
    <source>
        <dbReference type="ARBA" id="ARBA00004496"/>
    </source>
</evidence>
<evidence type="ECO:0000256" key="7">
    <source>
        <dbReference type="HAMAP-Rule" id="MF_00173"/>
    </source>
</evidence>
<dbReference type="RefSeq" id="WP_091791266.1">
    <property type="nucleotide sequence ID" value="NZ_FNAF01000002.1"/>
</dbReference>
<dbReference type="GO" id="GO:0005737">
    <property type="term" value="C:cytoplasm"/>
    <property type="evidence" value="ECO:0007669"/>
    <property type="project" value="UniProtKB-SubCell"/>
</dbReference>
<proteinExistence type="inferred from homology"/>
<dbReference type="PRINTS" id="PR01467">
    <property type="entry name" value="ARGREPRESSOR"/>
</dbReference>
<keyword evidence="7" id="KW-0055">Arginine biosynthesis</keyword>
<keyword evidence="5 7" id="KW-0238">DNA-binding</keyword>
<evidence type="ECO:0000259" key="10">
    <source>
        <dbReference type="Pfam" id="PF02863"/>
    </source>
</evidence>
<comment type="similarity">
    <text evidence="2 7">Belongs to the ArgR family.</text>
</comment>
<reference evidence="11 12" key="1">
    <citation type="submission" date="2016-10" db="EMBL/GenBank/DDBJ databases">
        <authorList>
            <person name="de Groot N.N."/>
        </authorList>
    </citation>
    <scope>NUCLEOTIDE SEQUENCE [LARGE SCALE GENOMIC DNA]</scope>
    <source>
        <strain evidence="11 12">DSM 20475</strain>
    </source>
</reference>
<feature type="domain" description="Arginine repressor DNA-binding" evidence="9">
    <location>
        <begin position="3"/>
        <end position="60"/>
    </location>
</feature>
<dbReference type="PANTHER" id="PTHR34471">
    <property type="entry name" value="ARGININE REPRESSOR"/>
    <property type="match status" value="1"/>
</dbReference>
<organism evidence="11 12">
    <name type="scientific">Peptococcus niger</name>
    <dbReference type="NCBI Taxonomy" id="2741"/>
    <lineage>
        <taxon>Bacteria</taxon>
        <taxon>Bacillati</taxon>
        <taxon>Bacillota</taxon>
        <taxon>Clostridia</taxon>
        <taxon>Eubacteriales</taxon>
        <taxon>Peptococcaceae</taxon>
        <taxon>Peptococcus</taxon>
    </lineage>
</organism>
<dbReference type="GO" id="GO:0006526">
    <property type="term" value="P:L-arginine biosynthetic process"/>
    <property type="evidence" value="ECO:0007669"/>
    <property type="project" value="UniProtKB-UniPathway"/>
</dbReference>
<dbReference type="InterPro" id="IPR036251">
    <property type="entry name" value="Arg_repress_C_sf"/>
</dbReference>
<dbReference type="EMBL" id="FNAF01000002">
    <property type="protein sequence ID" value="SDD33537.1"/>
    <property type="molecule type" value="Genomic_DNA"/>
</dbReference>
<dbReference type="SUPFAM" id="SSF46785">
    <property type="entry name" value="Winged helix' DNA-binding domain"/>
    <property type="match status" value="1"/>
</dbReference>
<keyword evidence="6 7" id="KW-0804">Transcription</keyword>
<evidence type="ECO:0000256" key="4">
    <source>
        <dbReference type="ARBA" id="ARBA00023015"/>
    </source>
</evidence>
<keyword evidence="12" id="KW-1185">Reference proteome</keyword>
<dbReference type="Pfam" id="PF01316">
    <property type="entry name" value="Arg_repressor"/>
    <property type="match status" value="1"/>
</dbReference>
<sequence>MNKRQRRILELVLEQQISTQKELAELLRQEGYQITQATVSRDIKELQLVKVPIGGDEYKYGRSQDSVPTEAKLRMLFREFILSYDSSENLIIVNTAPGNANTIAYAIDRLGWPEVIGTIAGDDTIMLICKPTEAVPTVIGYIDHYINN</sequence>
<dbReference type="InterPro" id="IPR036390">
    <property type="entry name" value="WH_DNA-bd_sf"/>
</dbReference>
<dbReference type="UniPathway" id="UPA00068"/>
<comment type="subcellular location">
    <subcellularLocation>
        <location evidence="1 7">Cytoplasm</location>
    </subcellularLocation>
</comment>
<evidence type="ECO:0000256" key="6">
    <source>
        <dbReference type="ARBA" id="ARBA00023163"/>
    </source>
</evidence>
<dbReference type="Gene3D" id="3.30.1360.40">
    <property type="match status" value="1"/>
</dbReference>
<keyword evidence="7" id="KW-0028">Amino-acid biosynthesis</keyword>
<dbReference type="Proteomes" id="UP000198995">
    <property type="component" value="Unassembled WGS sequence"/>
</dbReference>
<feature type="domain" description="Arginine repressor C-terminal" evidence="10">
    <location>
        <begin position="77"/>
        <end position="142"/>
    </location>
</feature>
<dbReference type="InterPro" id="IPR020899">
    <property type="entry name" value="Arg_repress_C"/>
</dbReference>
<dbReference type="OrthoDB" id="9807089at2"/>
<evidence type="ECO:0000256" key="8">
    <source>
        <dbReference type="NCBIfam" id="TIGR01529"/>
    </source>
</evidence>
<dbReference type="InterPro" id="IPR001669">
    <property type="entry name" value="Arg_repress"/>
</dbReference>
<dbReference type="PANTHER" id="PTHR34471:SF1">
    <property type="entry name" value="ARGININE REPRESSOR"/>
    <property type="match status" value="1"/>
</dbReference>
<comment type="function">
    <text evidence="7">Regulates arginine biosynthesis genes.</text>
</comment>
<keyword evidence="3 7" id="KW-0963">Cytoplasm</keyword>
<dbReference type="Gene3D" id="1.10.10.10">
    <property type="entry name" value="Winged helix-like DNA-binding domain superfamily/Winged helix DNA-binding domain"/>
    <property type="match status" value="1"/>
</dbReference>
<gene>
    <name evidence="7" type="primary">argR</name>
    <name evidence="11" type="ORF">SAMN04489866_102264</name>
</gene>
<dbReference type="GO" id="GO:0003700">
    <property type="term" value="F:DNA-binding transcription factor activity"/>
    <property type="evidence" value="ECO:0007669"/>
    <property type="project" value="UniProtKB-UniRule"/>
</dbReference>